<keyword evidence="3" id="KW-1185">Reference proteome</keyword>
<organism evidence="2 3">
    <name type="scientific">Dispira parvispora</name>
    <dbReference type="NCBI Taxonomy" id="1520584"/>
    <lineage>
        <taxon>Eukaryota</taxon>
        <taxon>Fungi</taxon>
        <taxon>Fungi incertae sedis</taxon>
        <taxon>Zoopagomycota</taxon>
        <taxon>Kickxellomycotina</taxon>
        <taxon>Dimargaritomycetes</taxon>
        <taxon>Dimargaritales</taxon>
        <taxon>Dimargaritaceae</taxon>
        <taxon>Dispira</taxon>
    </lineage>
</organism>
<protein>
    <submittedName>
        <fullName evidence="2">Uncharacterized protein</fullName>
    </submittedName>
</protein>
<dbReference type="GO" id="GO:0031511">
    <property type="term" value="C:Mis6-Sim4 complex"/>
    <property type="evidence" value="ECO:0007669"/>
    <property type="project" value="InterPro"/>
</dbReference>
<evidence type="ECO:0000313" key="2">
    <source>
        <dbReference type="EMBL" id="KAJ1959104.1"/>
    </source>
</evidence>
<dbReference type="Proteomes" id="UP001150925">
    <property type="component" value="Unassembled WGS sequence"/>
</dbReference>
<dbReference type="AlphaFoldDB" id="A0A9W8ANH4"/>
<sequence length="231" mass="27076">MSQSSLQHFTSVSDYYEFFLDEQINFLEQPFEIPSDFYDSPNGIPPTVLEAVTRRLNVELRKRCRASFNQQSRTQVLRELFVSRLTSQPLTPVVQLPALPRSGPTREWLRLLPEEWPVTEDSTADQDKRERFIQLRRRLSTQVRSLEYICERCRHYDHLQRLAARLHVPTMTQYVQLAHEESVDEARQLRATLDQLNRVVKAKKPLLSSAQPTTSEDQPDPRKTLLEMLNV</sequence>
<dbReference type="OrthoDB" id="5556414at2759"/>
<reference evidence="2" key="1">
    <citation type="submission" date="2022-07" db="EMBL/GenBank/DDBJ databases">
        <title>Phylogenomic reconstructions and comparative analyses of Kickxellomycotina fungi.</title>
        <authorList>
            <person name="Reynolds N.K."/>
            <person name="Stajich J.E."/>
            <person name="Barry K."/>
            <person name="Grigoriev I.V."/>
            <person name="Crous P."/>
            <person name="Smith M.E."/>
        </authorList>
    </citation>
    <scope>NUCLEOTIDE SEQUENCE</scope>
    <source>
        <strain evidence="2">RSA 1196</strain>
    </source>
</reference>
<dbReference type="Pfam" id="PF13093">
    <property type="entry name" value="FTA4"/>
    <property type="match status" value="1"/>
</dbReference>
<evidence type="ECO:0000256" key="1">
    <source>
        <dbReference type="SAM" id="MobiDB-lite"/>
    </source>
</evidence>
<proteinExistence type="predicted"/>
<name>A0A9W8ANH4_9FUNG</name>
<accession>A0A9W8ANH4</accession>
<comment type="caution">
    <text evidence="2">The sequence shown here is derived from an EMBL/GenBank/DDBJ whole genome shotgun (WGS) entry which is preliminary data.</text>
</comment>
<dbReference type="InterPro" id="IPR025207">
    <property type="entry name" value="Sim4_Fta4"/>
</dbReference>
<evidence type="ECO:0000313" key="3">
    <source>
        <dbReference type="Proteomes" id="UP001150925"/>
    </source>
</evidence>
<gene>
    <name evidence="2" type="ORF">IWQ62_004744</name>
</gene>
<dbReference type="EMBL" id="JANBPY010001682">
    <property type="protein sequence ID" value="KAJ1959104.1"/>
    <property type="molecule type" value="Genomic_DNA"/>
</dbReference>
<feature type="region of interest" description="Disordered" evidence="1">
    <location>
        <begin position="204"/>
        <end position="223"/>
    </location>
</feature>